<dbReference type="InterPro" id="IPR025533">
    <property type="entry name" value="DUF4419"/>
</dbReference>
<proteinExistence type="predicted"/>
<accession>A0A9W4SGH2</accession>
<dbReference type="PANTHER" id="PTHR31252">
    <property type="entry name" value="DUF4419 DOMAIN-CONTAINING PROTEIN"/>
    <property type="match status" value="1"/>
</dbReference>
<evidence type="ECO:0000313" key="2">
    <source>
        <dbReference type="Proteomes" id="UP001153678"/>
    </source>
</evidence>
<evidence type="ECO:0000313" key="1">
    <source>
        <dbReference type="EMBL" id="CAI2168656.1"/>
    </source>
</evidence>
<keyword evidence="2" id="KW-1185">Reference proteome</keyword>
<dbReference type="OrthoDB" id="9978173at2759"/>
<sequence length="374" mass="42982">MMHYYSLDTPKSTQILDKNVNVDKRIRPHISMSSNISNLFEVEPEKIYVTSESNSESTGEEVRVLEKMQCRHGLVAAVLQAYNGHQHLCFSPDDIWLTIAQGVSAHINFNFEKEKNKFVKTNEKEKITLKGNNTSKASKDWLKCVDDLVEETTKLIEKVDLRSLLECDFSTSTSSTITASRVILLDSMKNYYSYNMGIFCGIPKITLEGRIEDWLLIQEKLIRLRNLNLDLDFWLNDLDSIICQFIETFKGNVDRQFWKNIAREDYGCGGPPELTGWITKFFPYDCNGDLVNNWLDESTLPDGRASIIFKLEKEEKDSEDLIFASGFLGVKQQLIENSDEVIVKPVIGWAIISNRVKESPIVNTISKKFRLFWC</sequence>
<dbReference type="PANTHER" id="PTHR31252:SF11">
    <property type="entry name" value="DUF4419 DOMAIN-CONTAINING PROTEIN"/>
    <property type="match status" value="1"/>
</dbReference>
<dbReference type="Proteomes" id="UP001153678">
    <property type="component" value="Unassembled WGS sequence"/>
</dbReference>
<organism evidence="1 2">
    <name type="scientific">Funneliformis geosporum</name>
    <dbReference type="NCBI Taxonomy" id="1117311"/>
    <lineage>
        <taxon>Eukaryota</taxon>
        <taxon>Fungi</taxon>
        <taxon>Fungi incertae sedis</taxon>
        <taxon>Mucoromycota</taxon>
        <taxon>Glomeromycotina</taxon>
        <taxon>Glomeromycetes</taxon>
        <taxon>Glomerales</taxon>
        <taxon>Glomeraceae</taxon>
        <taxon>Funneliformis</taxon>
    </lineage>
</organism>
<dbReference type="Pfam" id="PF14388">
    <property type="entry name" value="DUF4419"/>
    <property type="match status" value="1"/>
</dbReference>
<protein>
    <submittedName>
        <fullName evidence="1">17795_t:CDS:1</fullName>
    </submittedName>
</protein>
<reference evidence="1" key="1">
    <citation type="submission" date="2022-08" db="EMBL/GenBank/DDBJ databases">
        <authorList>
            <person name="Kallberg Y."/>
            <person name="Tangrot J."/>
            <person name="Rosling A."/>
        </authorList>
    </citation>
    <scope>NUCLEOTIDE SEQUENCE</scope>
    <source>
        <strain evidence="1">Wild A</strain>
    </source>
</reference>
<name>A0A9W4SGH2_9GLOM</name>
<dbReference type="AlphaFoldDB" id="A0A9W4SGH2"/>
<gene>
    <name evidence="1" type="ORF">FWILDA_LOCUS3689</name>
</gene>
<dbReference type="EMBL" id="CAMKVN010000507">
    <property type="protein sequence ID" value="CAI2168656.1"/>
    <property type="molecule type" value="Genomic_DNA"/>
</dbReference>
<comment type="caution">
    <text evidence="1">The sequence shown here is derived from an EMBL/GenBank/DDBJ whole genome shotgun (WGS) entry which is preliminary data.</text>
</comment>